<feature type="coiled-coil region" evidence="12">
    <location>
        <begin position="689"/>
        <end position="885"/>
    </location>
</feature>
<reference evidence="15" key="2">
    <citation type="submission" date="2025-09" db="UniProtKB">
        <authorList>
            <consortium name="Ensembl"/>
        </authorList>
    </citation>
    <scope>IDENTIFICATION</scope>
</reference>
<evidence type="ECO:0000256" key="10">
    <source>
        <dbReference type="ARBA" id="ARBA00069521"/>
    </source>
</evidence>
<dbReference type="GO" id="GO:0098957">
    <property type="term" value="P:anterograde axonal transport of mitochondrion"/>
    <property type="evidence" value="ECO:0007669"/>
    <property type="project" value="UniProtKB-ARBA"/>
</dbReference>
<reference evidence="15" key="1">
    <citation type="submission" date="2025-08" db="UniProtKB">
        <authorList>
            <consortium name="Ensembl"/>
        </authorList>
    </citation>
    <scope>IDENTIFICATION</scope>
</reference>
<evidence type="ECO:0000256" key="4">
    <source>
        <dbReference type="ARBA" id="ARBA00022701"/>
    </source>
</evidence>
<keyword evidence="9" id="KW-0206">Cytoskeleton</keyword>
<keyword evidence="7 12" id="KW-0175">Coiled coil</keyword>
<dbReference type="GO" id="GO:0007097">
    <property type="term" value="P:nuclear migration"/>
    <property type="evidence" value="ECO:0007669"/>
    <property type="project" value="UniProtKB-ARBA"/>
</dbReference>
<evidence type="ECO:0000313" key="16">
    <source>
        <dbReference type="Proteomes" id="UP000694545"/>
    </source>
</evidence>
<feature type="coiled-coil region" evidence="12">
    <location>
        <begin position="631"/>
        <end position="658"/>
    </location>
</feature>
<keyword evidence="4" id="KW-0493">Microtubule</keyword>
<dbReference type="GO" id="GO:1904115">
    <property type="term" value="C:axon cytoplasm"/>
    <property type="evidence" value="ECO:0007669"/>
    <property type="project" value="GOC"/>
</dbReference>
<dbReference type="Gene3D" id="3.40.850.10">
    <property type="entry name" value="Kinesin motor domain"/>
    <property type="match status" value="1"/>
</dbReference>
<dbReference type="InterPro" id="IPR019821">
    <property type="entry name" value="Kinesin_motor_CS"/>
</dbReference>
<dbReference type="SMART" id="SM00129">
    <property type="entry name" value="KISc"/>
    <property type="match status" value="1"/>
</dbReference>
<dbReference type="OMA" id="DSKSREC"/>
<dbReference type="InterPro" id="IPR059182">
    <property type="entry name" value="Khc_C"/>
</dbReference>
<dbReference type="GO" id="GO:0048489">
    <property type="term" value="P:synaptic vesicle transport"/>
    <property type="evidence" value="ECO:0007669"/>
    <property type="project" value="UniProtKB-ARBA"/>
</dbReference>
<dbReference type="PROSITE" id="PS00411">
    <property type="entry name" value="KINESIN_MOTOR_1"/>
    <property type="match status" value="1"/>
</dbReference>
<feature type="region of interest" description="Disordered" evidence="13">
    <location>
        <begin position="360"/>
        <end position="385"/>
    </location>
</feature>
<evidence type="ECO:0000256" key="2">
    <source>
        <dbReference type="ARBA" id="ARBA00022490"/>
    </source>
</evidence>
<dbReference type="Gene3D" id="6.10.250.1590">
    <property type="match status" value="1"/>
</dbReference>
<dbReference type="GO" id="GO:0005874">
    <property type="term" value="C:microtubule"/>
    <property type="evidence" value="ECO:0007669"/>
    <property type="project" value="UniProtKB-KW"/>
</dbReference>
<keyword evidence="6 11" id="KW-0067">ATP-binding</keyword>
<keyword evidence="8 11" id="KW-0505">Motor protein</keyword>
<dbReference type="PRINTS" id="PR00380">
    <property type="entry name" value="KINESINHEAVY"/>
</dbReference>
<organism evidence="15 16">
    <name type="scientific">Varanus komodoensis</name>
    <name type="common">Komodo dragon</name>
    <dbReference type="NCBI Taxonomy" id="61221"/>
    <lineage>
        <taxon>Eukaryota</taxon>
        <taxon>Metazoa</taxon>
        <taxon>Chordata</taxon>
        <taxon>Craniata</taxon>
        <taxon>Vertebrata</taxon>
        <taxon>Euteleostomi</taxon>
        <taxon>Lepidosauria</taxon>
        <taxon>Squamata</taxon>
        <taxon>Bifurcata</taxon>
        <taxon>Unidentata</taxon>
        <taxon>Episquamata</taxon>
        <taxon>Toxicofera</taxon>
        <taxon>Anguimorpha</taxon>
        <taxon>Paleoanguimorpha</taxon>
        <taxon>Varanoidea</taxon>
        <taxon>Varanidae</taxon>
        <taxon>Varanus</taxon>
    </lineage>
</organism>
<evidence type="ECO:0000256" key="5">
    <source>
        <dbReference type="ARBA" id="ARBA00022741"/>
    </source>
</evidence>
<feature type="coiled-coil region" evidence="12">
    <location>
        <begin position="316"/>
        <end position="350"/>
    </location>
</feature>
<dbReference type="InterPro" id="IPR001752">
    <property type="entry name" value="Kinesin_motor_dom"/>
</dbReference>
<evidence type="ECO:0000256" key="1">
    <source>
        <dbReference type="ARBA" id="ARBA00004245"/>
    </source>
</evidence>
<keyword evidence="3" id="KW-0597">Phosphoprotein</keyword>
<name>A0A8D2J8W6_VARKO</name>
<feature type="compositionally biased region" description="Acidic residues" evidence="13">
    <location>
        <begin position="365"/>
        <end position="378"/>
    </location>
</feature>
<dbReference type="InterPro" id="IPR027640">
    <property type="entry name" value="Kinesin-like_fam"/>
</dbReference>
<dbReference type="Proteomes" id="UP000694545">
    <property type="component" value="Unplaced"/>
</dbReference>
<dbReference type="FunFam" id="3.40.850.10:FF:000067">
    <property type="entry name" value="Kinesin-like protein"/>
    <property type="match status" value="1"/>
</dbReference>
<evidence type="ECO:0000313" key="15">
    <source>
        <dbReference type="Ensembl" id="ENSVKKP00000008362.1"/>
    </source>
</evidence>
<keyword evidence="2" id="KW-0963">Cytoplasm</keyword>
<feature type="coiled-coil region" evidence="12">
    <location>
        <begin position="391"/>
        <end position="502"/>
    </location>
</feature>
<feature type="domain" description="Kinesin motor" evidence="14">
    <location>
        <begin position="9"/>
        <end position="311"/>
    </location>
</feature>
<proteinExistence type="inferred from homology"/>
<dbReference type="Ensembl" id="ENSVKKT00000008578.1">
    <property type="protein sequence ID" value="ENSVKKP00000008362.1"/>
    <property type="gene ID" value="ENSVKKG00000005952.1"/>
</dbReference>
<evidence type="ECO:0000256" key="6">
    <source>
        <dbReference type="ARBA" id="ARBA00022840"/>
    </source>
</evidence>
<keyword evidence="5 11" id="KW-0547">Nucleotide-binding</keyword>
<evidence type="ECO:0000256" key="8">
    <source>
        <dbReference type="ARBA" id="ARBA00023175"/>
    </source>
</evidence>
<sequence length="1011" mass="115687">MTTEVNECSIKVLCRFRPLNQSEILRGDKFIPVFQGDDTVIIGGKPYVFDRVFPPNTTQEQVYHACAMQIVKDVLAGYNGTIFAYGQTSSGKTHTMEGKLHDPQLMGIIPRIAQDIFNHIYSMDENLEFHIKVRGTNLSVHEDKNRVPFVKGCTERFVSSPEEILDVIDEGKSNRHVAVTNMNEHSSRSHSIFLINIKQENMETEQKLSGKLYLVDLAGSEKVSKTGAEGAVLDEAKNINKSLSALGNVISALAEGTKSYVPYRDSKMTRILQDSLGGNCRTTMFICCSPSSFNDAETKSTLMFGQRAKTIKNTASVNLELTAEQWKKKFEKEKEKNKILKETITKLEAELGRWRNGENVPETEQLSDEEKVETDTCDETPLNDNNSSIVIRISDEERHKYEEEIRKLYKQLDDKDDEINQQSQLMEKLKEQMLDQEELVMSTRGDNEKVQRELSHLQSENDSAKEEVKEVLQALEELAVNYDQKSQEVEEKSQQNQLLVDELSQKVATMLSLEAELQRLQEFSAHQHKRIAEVLNGLMKDLSEFSVIVGNGEIKLPVEISGAIEEEFTVARLYISKIKSEVKSVVKRCRQLEGLQVECHRKMEVTGRELSSCQLLISQHEAKIRSLTEYMHSVELKKRNLEESYDALNEELAKLQAQETVHEVSKEQDVIQDPDEVKKALEVQLESHREAHHKQLARLRDEINQKQKIIDELKDLNQKLELELEKLRADYEKLKSEEQEKSQKLQELTFLYERHEQSKQDLKGLEETVARELQTLHNLRKLFVQDVTTRVKKSAELEPEDSGGAHSQKQKISFLENNLEQLTKVHKQLVRDNADLRCELPKLEKRLRATAERVKALEGALKEAKEGAMKDKRRYQQEVDRIKEAVRYKNSMKRNHSAQIAKPVRPGSHYPASSPTNPYGVRSSDCISYTNSLFQNYQNVYLQNTGLHSTLKKYFLPFCLSSFTNRSGLPWISFPSPANSLSFSCRSDLPCSIEADEQAKLYPLHQETAAS</sequence>
<feature type="binding site" evidence="11">
    <location>
        <begin position="86"/>
        <end position="93"/>
    </location>
    <ligand>
        <name>ATP</name>
        <dbReference type="ChEBI" id="CHEBI:30616"/>
    </ligand>
</feature>
<evidence type="ECO:0000259" key="14">
    <source>
        <dbReference type="PROSITE" id="PS50067"/>
    </source>
</evidence>
<evidence type="ECO:0000256" key="3">
    <source>
        <dbReference type="ARBA" id="ARBA00022553"/>
    </source>
</evidence>
<evidence type="ECO:0000256" key="13">
    <source>
        <dbReference type="SAM" id="MobiDB-lite"/>
    </source>
</evidence>
<dbReference type="GO" id="GO:0032991">
    <property type="term" value="C:protein-containing complex"/>
    <property type="evidence" value="ECO:0007669"/>
    <property type="project" value="UniProtKB-ARBA"/>
</dbReference>
<evidence type="ECO:0000256" key="12">
    <source>
        <dbReference type="SAM" id="Coils"/>
    </source>
</evidence>
<dbReference type="PANTHER" id="PTHR47968">
    <property type="entry name" value="CENTROMERE PROTEIN E"/>
    <property type="match status" value="1"/>
</dbReference>
<protein>
    <recommendedName>
        <fullName evidence="10">Kinesin heavy chain</fullName>
    </recommendedName>
</protein>
<dbReference type="InterPro" id="IPR036961">
    <property type="entry name" value="Kinesin_motor_dom_sf"/>
</dbReference>
<dbReference type="InterPro" id="IPR027417">
    <property type="entry name" value="P-loop_NTPase"/>
</dbReference>
<comment type="similarity">
    <text evidence="11">Belongs to the TRAFAC class myosin-kinesin ATPase superfamily. Kinesin family.</text>
</comment>
<dbReference type="PROSITE" id="PS50067">
    <property type="entry name" value="KINESIN_MOTOR_2"/>
    <property type="match status" value="1"/>
</dbReference>
<comment type="subcellular location">
    <subcellularLocation>
        <location evidence="1">Cytoplasm</location>
        <location evidence="1">Cytoskeleton</location>
    </subcellularLocation>
</comment>
<evidence type="ECO:0000256" key="7">
    <source>
        <dbReference type="ARBA" id="ARBA00023054"/>
    </source>
</evidence>
<dbReference type="GO" id="GO:0005524">
    <property type="term" value="F:ATP binding"/>
    <property type="evidence" value="ECO:0007669"/>
    <property type="project" value="UniProtKB-UniRule"/>
</dbReference>
<evidence type="ECO:0000256" key="11">
    <source>
        <dbReference type="PROSITE-ProRule" id="PRU00283"/>
    </source>
</evidence>
<dbReference type="GO" id="GO:0008017">
    <property type="term" value="F:microtubule binding"/>
    <property type="evidence" value="ECO:0007669"/>
    <property type="project" value="InterPro"/>
</dbReference>
<dbReference type="GO" id="GO:0003777">
    <property type="term" value="F:microtubule motor activity"/>
    <property type="evidence" value="ECO:0007669"/>
    <property type="project" value="InterPro"/>
</dbReference>
<evidence type="ECO:0000256" key="9">
    <source>
        <dbReference type="ARBA" id="ARBA00023212"/>
    </source>
</evidence>
<dbReference type="SUPFAM" id="SSF52540">
    <property type="entry name" value="P-loop containing nucleoside triphosphate hydrolases"/>
    <property type="match status" value="1"/>
</dbReference>
<dbReference type="GO" id="GO:0007292">
    <property type="term" value="P:female gamete generation"/>
    <property type="evidence" value="ECO:0007669"/>
    <property type="project" value="UniProtKB-ARBA"/>
</dbReference>
<feature type="region of interest" description="Disordered" evidence="13">
    <location>
        <begin position="892"/>
        <end position="917"/>
    </location>
</feature>
<keyword evidence="16" id="KW-1185">Reference proteome</keyword>
<accession>A0A8D2J8W6</accession>
<dbReference type="AlphaFoldDB" id="A0A8D2J8W6"/>
<dbReference type="GO" id="GO:0030951">
    <property type="term" value="P:establishment or maintenance of microtubule cytoskeleton polarity"/>
    <property type="evidence" value="ECO:0007669"/>
    <property type="project" value="UniProtKB-ARBA"/>
</dbReference>
<dbReference type="Pfam" id="PF00225">
    <property type="entry name" value="Kinesin"/>
    <property type="match status" value="1"/>
</dbReference>
<dbReference type="PANTHER" id="PTHR47968:SF62">
    <property type="entry name" value="KINESIN FAMILY MEMBER 5A"/>
    <property type="match status" value="1"/>
</dbReference>
<dbReference type="CDD" id="cd23649">
    <property type="entry name" value="Khc_CBD_cc"/>
    <property type="match status" value="1"/>
</dbReference>
<dbReference type="CDD" id="cd01369">
    <property type="entry name" value="KISc_KHC_KIF5"/>
    <property type="match status" value="1"/>
</dbReference>